<proteinExistence type="predicted"/>
<dbReference type="EMBL" id="JBHSPR010000095">
    <property type="protein sequence ID" value="MFC6023529.1"/>
    <property type="molecule type" value="Genomic_DNA"/>
</dbReference>
<gene>
    <name evidence="1" type="ORF">ACFP2T_46160</name>
</gene>
<evidence type="ECO:0000313" key="2">
    <source>
        <dbReference type="Proteomes" id="UP001596203"/>
    </source>
</evidence>
<comment type="caution">
    <text evidence="1">The sequence shown here is derived from an EMBL/GenBank/DDBJ whole genome shotgun (WGS) entry which is preliminary data.</text>
</comment>
<accession>A0ABW1KRQ4</accession>
<reference evidence="2" key="1">
    <citation type="journal article" date="2019" name="Int. J. Syst. Evol. Microbiol.">
        <title>The Global Catalogue of Microorganisms (GCM) 10K type strain sequencing project: providing services to taxonomists for standard genome sequencing and annotation.</title>
        <authorList>
            <consortium name="The Broad Institute Genomics Platform"/>
            <consortium name="The Broad Institute Genome Sequencing Center for Infectious Disease"/>
            <person name="Wu L."/>
            <person name="Ma J."/>
        </authorList>
    </citation>
    <scope>NUCLEOTIDE SEQUENCE [LARGE SCALE GENOMIC DNA]</scope>
    <source>
        <strain evidence="2">ZS-35-S2</strain>
    </source>
</reference>
<organism evidence="1 2">
    <name type="scientific">Plantactinospora solaniradicis</name>
    <dbReference type="NCBI Taxonomy" id="1723736"/>
    <lineage>
        <taxon>Bacteria</taxon>
        <taxon>Bacillati</taxon>
        <taxon>Actinomycetota</taxon>
        <taxon>Actinomycetes</taxon>
        <taxon>Micromonosporales</taxon>
        <taxon>Micromonosporaceae</taxon>
        <taxon>Plantactinospora</taxon>
    </lineage>
</organism>
<keyword evidence="2" id="KW-1185">Reference proteome</keyword>
<evidence type="ECO:0000313" key="1">
    <source>
        <dbReference type="EMBL" id="MFC6023529.1"/>
    </source>
</evidence>
<dbReference type="RefSeq" id="WP_377433937.1">
    <property type="nucleotide sequence ID" value="NZ_JBHSPR010000095.1"/>
</dbReference>
<sequence length="192" mass="21091">MTLSEQLAQWRNWLARLDAPVAPALLPGADRTAIGAALGPTVPPAVLDWFTWCDGVGHQPGQTIGDTYAIPGYWPISLRDAVEVKPIHADPDDPLLAEHWIPLLENGSSDLYVAVWSDGTEPAVASIMPEYGPASVEFDSIPQMVAVFNACFARSAYFLDDEGQLDVDDDRYAEIYQEIVGRHPDRDDDEDL</sequence>
<evidence type="ECO:0008006" key="3">
    <source>
        <dbReference type="Google" id="ProtNLM"/>
    </source>
</evidence>
<protein>
    <recommendedName>
        <fullName evidence="3">Knr4/Smi1-like domain-containing protein</fullName>
    </recommendedName>
</protein>
<dbReference type="Proteomes" id="UP001596203">
    <property type="component" value="Unassembled WGS sequence"/>
</dbReference>
<name>A0ABW1KRQ4_9ACTN</name>